<feature type="domain" description="ABC3 transporter permease C-terminal" evidence="8">
    <location>
        <begin position="265"/>
        <end position="387"/>
    </location>
</feature>
<dbReference type="RefSeq" id="WP_040274378.1">
    <property type="nucleotide sequence ID" value="NZ_JROO01000029.1"/>
</dbReference>
<feature type="transmembrane region" description="Helical" evidence="7">
    <location>
        <begin position="491"/>
        <end position="511"/>
    </location>
</feature>
<organism evidence="9 10">
    <name type="scientific">Streptomonospora alba</name>
    <dbReference type="NCBI Taxonomy" id="183763"/>
    <lineage>
        <taxon>Bacteria</taxon>
        <taxon>Bacillati</taxon>
        <taxon>Actinomycetota</taxon>
        <taxon>Actinomycetes</taxon>
        <taxon>Streptosporangiales</taxon>
        <taxon>Nocardiopsidaceae</taxon>
        <taxon>Streptomonospora</taxon>
    </lineage>
</organism>
<evidence type="ECO:0000256" key="5">
    <source>
        <dbReference type="ARBA" id="ARBA00023136"/>
    </source>
</evidence>
<name>A0A0C2JGR1_9ACTN</name>
<evidence type="ECO:0000256" key="2">
    <source>
        <dbReference type="ARBA" id="ARBA00022475"/>
    </source>
</evidence>
<dbReference type="PANTHER" id="PTHR30572:SF4">
    <property type="entry name" value="ABC TRANSPORTER PERMEASE YTRF"/>
    <property type="match status" value="1"/>
</dbReference>
<sequence>MLRTTLAGLRMHKARLVTTALAIALGVMFVTGTQVFGDTLEEGYSTKVLGAADEYAAVAIPAWDEGAPADPEAPAPVLPADTLEQVRDLPEVAAAGGMTRGDAPLLDKDGRAVGSVPTIGMSVGPDTRFQPAEGSLPEGSGEVALATTSADATGYGVGDIVTVLDSEDERHEFTVSGLIDFGVDRELSYRGVVAFDEDTTREMTGAEGYSEIDARAAEGVTDAEVVRAVEGVTGSDTHVETGDAYGDRLAAAAGGDTQVLTVGLMLFALISVFVAAIVIYNTFAILVAQRQREMALLRCVGSARGQVFLSVLTEALVVGLVASAVGVAVGVGTGWAGFAFGGEALGADASQPLVVGVLPVVVGMTVGTVMALGAALLPAWRATRVPPLAALRTSATAQGLEKGIGWVRITVGAVLFLISGGIVFAATDGDRTGPTGMVLTTVAGLVCFVGVVVLSPLLVRAVVAAVSPAMRRIGVASMLAADNSRRSPKRAATAMIALTVGATLITGYAVVSASLKTTMDERLAEQFPADYRISASLDDPDAVVPQSAVDALEESDAIGTVVERRRTSTESDDASGDLAVRSYIGATLGEDIKSDAVSGSLTDMGPGKVAVSEEYAGGREAGDVLPLATEDGEQEYEIAAVLKDGGGMGGVTLAPQDFEKAFPDVDGAAGVLVDGAEDASAQQVRDAVYDAVADAPKVGVSSMAEMRAQFDDMLNIAFLAIAAMLGLAIIIAVFGIANTMALSVLERTRESAMLRALGLTRGQLRRMLSIEAVVLCLIGAGVGILLGIVFGWAAGTTALESMVFTLPVAQIAVFIGVAVAAGLLASVLPGRKAAGASITGALASE</sequence>
<reference evidence="10" key="1">
    <citation type="journal article" date="2015" name="Chem. Biol.">
        <title>Structure, bioactivity, and resistance mechanism of streptomonomicin, an unusual lasso Peptide from an understudied halophilic actinomycete.</title>
        <authorList>
            <person name="Metelev M."/>
            <person name="Tietz J.I."/>
            <person name="Melby J.O."/>
            <person name="Blair P.M."/>
            <person name="Zhu L."/>
            <person name="Livnat I."/>
            <person name="Severinov K."/>
            <person name="Mitchell D.A."/>
        </authorList>
    </citation>
    <scope>NUCLEOTIDE SEQUENCE [LARGE SCALE GENOMIC DNA]</scope>
    <source>
        <strain evidence="10">YIM 90003</strain>
    </source>
</reference>
<evidence type="ECO:0000256" key="3">
    <source>
        <dbReference type="ARBA" id="ARBA00022692"/>
    </source>
</evidence>
<feature type="transmembrane region" description="Helical" evidence="7">
    <location>
        <begin position="772"/>
        <end position="794"/>
    </location>
</feature>
<evidence type="ECO:0000259" key="8">
    <source>
        <dbReference type="Pfam" id="PF02687"/>
    </source>
</evidence>
<comment type="subcellular location">
    <subcellularLocation>
        <location evidence="1">Cell membrane</location>
        <topology evidence="1">Multi-pass membrane protein</topology>
    </subcellularLocation>
</comment>
<feature type="transmembrane region" description="Helical" evidence="7">
    <location>
        <begin position="716"/>
        <end position="745"/>
    </location>
</feature>
<dbReference type="STRING" id="183763.LP52_15460"/>
<keyword evidence="5 7" id="KW-0472">Membrane</keyword>
<feature type="domain" description="ABC3 transporter permease C-terminal" evidence="8">
    <location>
        <begin position="724"/>
        <end position="837"/>
    </location>
</feature>
<keyword evidence="2" id="KW-1003">Cell membrane</keyword>
<evidence type="ECO:0000256" key="4">
    <source>
        <dbReference type="ARBA" id="ARBA00022989"/>
    </source>
</evidence>
<protein>
    <recommendedName>
        <fullName evidence="8">ABC3 transporter permease C-terminal domain-containing protein</fullName>
    </recommendedName>
</protein>
<feature type="transmembrane region" description="Helical" evidence="7">
    <location>
        <begin position="264"/>
        <end position="287"/>
    </location>
</feature>
<evidence type="ECO:0000256" key="1">
    <source>
        <dbReference type="ARBA" id="ARBA00004651"/>
    </source>
</evidence>
<dbReference type="EMBL" id="JROO01000029">
    <property type="protein sequence ID" value="KIH98090.1"/>
    <property type="molecule type" value="Genomic_DNA"/>
</dbReference>
<dbReference type="Proteomes" id="UP000031675">
    <property type="component" value="Unassembled WGS sequence"/>
</dbReference>
<dbReference type="InterPro" id="IPR003838">
    <property type="entry name" value="ABC3_permease_C"/>
</dbReference>
<accession>A0A0C2JGR1</accession>
<comment type="similarity">
    <text evidence="6">Belongs to the ABC-4 integral membrane protein family.</text>
</comment>
<keyword evidence="3 7" id="KW-0812">Transmembrane</keyword>
<evidence type="ECO:0000313" key="9">
    <source>
        <dbReference type="EMBL" id="KIH98090.1"/>
    </source>
</evidence>
<keyword evidence="10" id="KW-1185">Reference proteome</keyword>
<feature type="transmembrane region" description="Helical" evidence="7">
    <location>
        <begin position="307"/>
        <end position="333"/>
    </location>
</feature>
<gene>
    <name evidence="9" type="ORF">LP52_15460</name>
</gene>
<dbReference type="GO" id="GO:0005886">
    <property type="term" value="C:plasma membrane"/>
    <property type="evidence" value="ECO:0007669"/>
    <property type="project" value="UniProtKB-SubCell"/>
</dbReference>
<dbReference type="GO" id="GO:0022857">
    <property type="term" value="F:transmembrane transporter activity"/>
    <property type="evidence" value="ECO:0007669"/>
    <property type="project" value="TreeGrafter"/>
</dbReference>
<dbReference type="AlphaFoldDB" id="A0A0C2JGR1"/>
<dbReference type="PANTHER" id="PTHR30572">
    <property type="entry name" value="MEMBRANE COMPONENT OF TRANSPORTER-RELATED"/>
    <property type="match status" value="1"/>
</dbReference>
<feature type="transmembrane region" description="Helical" evidence="7">
    <location>
        <begin position="438"/>
        <end position="470"/>
    </location>
</feature>
<feature type="transmembrane region" description="Helical" evidence="7">
    <location>
        <begin position="406"/>
        <end position="426"/>
    </location>
</feature>
<dbReference type="InterPro" id="IPR050250">
    <property type="entry name" value="Macrolide_Exporter_MacB"/>
</dbReference>
<evidence type="ECO:0000256" key="7">
    <source>
        <dbReference type="SAM" id="Phobius"/>
    </source>
</evidence>
<evidence type="ECO:0000313" key="10">
    <source>
        <dbReference type="Proteomes" id="UP000031675"/>
    </source>
</evidence>
<feature type="transmembrane region" description="Helical" evidence="7">
    <location>
        <begin position="353"/>
        <end position="377"/>
    </location>
</feature>
<comment type="caution">
    <text evidence="9">The sequence shown here is derived from an EMBL/GenBank/DDBJ whole genome shotgun (WGS) entry which is preliminary data.</text>
</comment>
<dbReference type="Pfam" id="PF02687">
    <property type="entry name" value="FtsX"/>
    <property type="match status" value="2"/>
</dbReference>
<dbReference type="OrthoDB" id="9780560at2"/>
<feature type="transmembrane region" description="Helical" evidence="7">
    <location>
        <begin position="806"/>
        <end position="828"/>
    </location>
</feature>
<proteinExistence type="inferred from homology"/>
<keyword evidence="4 7" id="KW-1133">Transmembrane helix</keyword>
<evidence type="ECO:0000256" key="6">
    <source>
        <dbReference type="ARBA" id="ARBA00038076"/>
    </source>
</evidence>